<dbReference type="InterPro" id="IPR000209">
    <property type="entry name" value="Peptidase_S8/S53_dom"/>
</dbReference>
<dbReference type="Pfam" id="PF00082">
    <property type="entry name" value="Peptidase_S8"/>
    <property type="match status" value="1"/>
</dbReference>
<evidence type="ECO:0000256" key="4">
    <source>
        <dbReference type="ARBA" id="ARBA00022729"/>
    </source>
</evidence>
<evidence type="ECO:0000259" key="10">
    <source>
        <dbReference type="Pfam" id="PF00082"/>
    </source>
</evidence>
<keyword evidence="6 8" id="KW-0720">Serine protease</keyword>
<dbReference type="PANTHER" id="PTHR43806">
    <property type="entry name" value="PEPTIDASE S8"/>
    <property type="match status" value="1"/>
</dbReference>
<dbReference type="SUPFAM" id="SSF50494">
    <property type="entry name" value="Trypsin-like serine proteases"/>
    <property type="match status" value="1"/>
</dbReference>
<keyword evidence="12" id="KW-1185">Reference proteome</keyword>
<dbReference type="PROSITE" id="PS51892">
    <property type="entry name" value="SUBTILASE"/>
    <property type="match status" value="1"/>
</dbReference>
<feature type="domain" description="Peptidase S8/S53" evidence="10">
    <location>
        <begin position="587"/>
        <end position="851"/>
    </location>
</feature>
<dbReference type="AlphaFoldDB" id="A0A2K8Z4S9"/>
<dbReference type="OrthoDB" id="9770276at2"/>
<name>A0A2K8Z4S9_9BACT</name>
<sequence length="954" mass="103866">MEKGVYTTLIINQFAQFRALFHSLSAMTQSTPFDPTTLYLADKAATNYAAHADEIDKITRRITENRFGVRPLTEITDDKSQLLKRAARESGEFKEALERINGIPDFQDMAIVRKIVRASTSVCRIVLQGPSGITGYGTGFLIAPNVIITNNHVFPDAATASRARAQFNYELGDDGQVLSPISFKLRPDLFFLTSPYTVNADVPFSGRDFTLVAVEPASDDGTPLTKFGYIKLDSSLGKIIEGENCVVIQHPKGDYKKVVLKDIRLITLTDNFLIYEADTLPGSSGSLVLGLGTADAVGLHHSAVPRKDDAGNWLRKDGKIRQPGDTDEDIDWIGNEGVRVSCIVEAFRNLPIPDSMQAFRTKIIEAQSPTLVATTTPPLIPMTTPPLVTPVRTESSPIPASVAPKQASAPTTGSLLYFEVLLTDQPALQADWSRRAKELVPGLIDLSPLLPTSRDPFVRRMWYLTIQSAGNPWAIAAAIEGLPQVDSCRPDLQSLTDIGRNTSDTVAPVRTTESEFVFNDGTAELNEAKFLGNWEKSIQVKAALKNGKDQQRWWNWSAINWPSVTQPVPDLSPDERDRLAQMRIVQLDTGYSDHSKVLGGYNTDLDFDFIDDDDNARDEEASIGLKFPNHGTRTASIVVGGPLADTTVTFDGNGGLLVSAGKRLTRLIPYRIAQSVILIGRGKQVVDGVNYAIRSGADVLFMCMGSYPRPMLDAIAREAYEKGVIWVCAAGNDVGLVVAPAMYPGTIAVAATNPDDLPWSGSSHGPSVDIAAPGEDVYVPFLDKQGQEIMAYGSGTSYATPQVAAAAMLWKARHYEALSDYLPWQVVEAFRTVLKKTARSVKWPKEGYGAGILDITNLLTEPLPAPTTLIHAYQNQSASHPLGVGIAEAAHFLWNIVRQKVAPGATESTVPLVPLTPLGQQALSAFSRPTTTGARESSSVTTDSDELLRYYFNQ</sequence>
<proteinExistence type="inferred from homology"/>
<dbReference type="GO" id="GO:0004252">
    <property type="term" value="F:serine-type endopeptidase activity"/>
    <property type="evidence" value="ECO:0007669"/>
    <property type="project" value="UniProtKB-UniRule"/>
</dbReference>
<keyword evidence="4" id="KW-0732">Signal</keyword>
<dbReference type="SUPFAM" id="SSF52743">
    <property type="entry name" value="Subtilisin-like"/>
    <property type="match status" value="1"/>
</dbReference>
<evidence type="ECO:0000256" key="5">
    <source>
        <dbReference type="ARBA" id="ARBA00022801"/>
    </source>
</evidence>
<feature type="active site" description="Charge relay system" evidence="7">
    <location>
        <position position="208"/>
    </location>
</feature>
<evidence type="ECO:0000256" key="3">
    <source>
        <dbReference type="ARBA" id="ARBA00022670"/>
    </source>
</evidence>
<reference evidence="11 12" key="1">
    <citation type="submission" date="2017-11" db="EMBL/GenBank/DDBJ databases">
        <title>Taxonomic description and genome sequences of Spirosoma HA7 sp. nov., isolated from pollen microhabitat of Corylus avellana.</title>
        <authorList>
            <person name="Ambika Manirajan B."/>
            <person name="Suarez C."/>
            <person name="Ratering S."/>
            <person name="Geissler-Plaum R."/>
            <person name="Cardinale M."/>
            <person name="Sylvia S."/>
        </authorList>
    </citation>
    <scope>NUCLEOTIDE SEQUENCE [LARGE SCALE GENOMIC DNA]</scope>
    <source>
        <strain evidence="11 12">HA7</strain>
    </source>
</reference>
<dbReference type="InterPro" id="IPR036852">
    <property type="entry name" value="Peptidase_S8/S53_dom_sf"/>
</dbReference>
<dbReference type="GO" id="GO:0006508">
    <property type="term" value="P:proteolysis"/>
    <property type="evidence" value="ECO:0007669"/>
    <property type="project" value="UniProtKB-KW"/>
</dbReference>
<evidence type="ECO:0000313" key="11">
    <source>
        <dbReference type="EMBL" id="AUD04875.1"/>
    </source>
</evidence>
<feature type="active site" description="Charge relay system" evidence="8">
    <location>
        <position position="588"/>
    </location>
</feature>
<dbReference type="InterPro" id="IPR023828">
    <property type="entry name" value="Peptidase_S8_Ser-AS"/>
</dbReference>
<dbReference type="Gene3D" id="2.40.10.10">
    <property type="entry name" value="Trypsin-like serine proteases"/>
    <property type="match status" value="2"/>
</dbReference>
<feature type="active site" description="Charge relay system" evidence="8">
    <location>
        <position position="797"/>
    </location>
</feature>
<protein>
    <recommendedName>
        <fullName evidence="9">Serine protease</fullName>
        <ecNumber evidence="9">3.4.21.-</ecNumber>
    </recommendedName>
</protein>
<dbReference type="KEGG" id="spir:CWM47_25340"/>
<comment type="similarity">
    <text evidence="1 9">Belongs to the peptidase S1B family.</text>
</comment>
<evidence type="ECO:0000256" key="2">
    <source>
        <dbReference type="ARBA" id="ARBA00011073"/>
    </source>
</evidence>
<keyword evidence="5 8" id="KW-0378">Hydrolase</keyword>
<gene>
    <name evidence="11" type="ORF">CWM47_25340</name>
</gene>
<dbReference type="PRINTS" id="PR00839">
    <property type="entry name" value="V8PROTEASE"/>
</dbReference>
<evidence type="ECO:0000313" key="12">
    <source>
        <dbReference type="Proteomes" id="UP000232883"/>
    </source>
</evidence>
<dbReference type="EMBL" id="CP025096">
    <property type="protein sequence ID" value="AUD04875.1"/>
    <property type="molecule type" value="Genomic_DNA"/>
</dbReference>
<dbReference type="PANTHER" id="PTHR43806:SF11">
    <property type="entry name" value="CEREVISIN-RELATED"/>
    <property type="match status" value="1"/>
</dbReference>
<feature type="active site" description="Charge relay system" evidence="7">
    <location>
        <position position="152"/>
    </location>
</feature>
<keyword evidence="3 8" id="KW-0645">Protease</keyword>
<feature type="active site" description="Charge relay system" evidence="8">
    <location>
        <position position="630"/>
    </location>
</feature>
<feature type="active site" description="Charge relay system" evidence="7">
    <location>
        <position position="284"/>
    </location>
</feature>
<dbReference type="Pfam" id="PF13365">
    <property type="entry name" value="Trypsin_2"/>
    <property type="match status" value="1"/>
</dbReference>
<evidence type="ECO:0000256" key="6">
    <source>
        <dbReference type="ARBA" id="ARBA00022825"/>
    </source>
</evidence>
<dbReference type="Proteomes" id="UP000232883">
    <property type="component" value="Chromosome"/>
</dbReference>
<dbReference type="CDD" id="cd00306">
    <property type="entry name" value="Peptidases_S8_S53"/>
    <property type="match status" value="1"/>
</dbReference>
<dbReference type="EC" id="3.4.21.-" evidence="9"/>
<evidence type="ECO:0000256" key="7">
    <source>
        <dbReference type="PIRSR" id="PIRSR608256-1"/>
    </source>
</evidence>
<comment type="similarity">
    <text evidence="2 8">Belongs to the peptidase S8 family.</text>
</comment>
<dbReference type="PROSITE" id="PS00138">
    <property type="entry name" value="SUBTILASE_SER"/>
    <property type="match status" value="1"/>
</dbReference>
<evidence type="ECO:0000256" key="1">
    <source>
        <dbReference type="ARBA" id="ARBA00008764"/>
    </source>
</evidence>
<dbReference type="InterPro" id="IPR009003">
    <property type="entry name" value="Peptidase_S1_PA"/>
</dbReference>
<accession>A0A2K8Z4S9</accession>
<dbReference type="InterPro" id="IPR043504">
    <property type="entry name" value="Peptidase_S1_PA_chymotrypsin"/>
</dbReference>
<dbReference type="InterPro" id="IPR050131">
    <property type="entry name" value="Peptidase_S8_subtilisin-like"/>
</dbReference>
<organism evidence="11 12">
    <name type="scientific">Spirosoma pollinicola</name>
    <dbReference type="NCBI Taxonomy" id="2057025"/>
    <lineage>
        <taxon>Bacteria</taxon>
        <taxon>Pseudomonadati</taxon>
        <taxon>Bacteroidota</taxon>
        <taxon>Cytophagia</taxon>
        <taxon>Cytophagales</taxon>
        <taxon>Cytophagaceae</taxon>
        <taxon>Spirosoma</taxon>
    </lineage>
</organism>
<dbReference type="Gene3D" id="3.40.50.200">
    <property type="entry name" value="Peptidase S8/S53 domain"/>
    <property type="match status" value="1"/>
</dbReference>
<dbReference type="InterPro" id="IPR008256">
    <property type="entry name" value="Peptidase_S1B"/>
</dbReference>
<evidence type="ECO:0000256" key="9">
    <source>
        <dbReference type="RuleBase" id="RU004296"/>
    </source>
</evidence>
<evidence type="ECO:0000256" key="8">
    <source>
        <dbReference type="PROSITE-ProRule" id="PRU01240"/>
    </source>
</evidence>